<dbReference type="Pfam" id="PF13962">
    <property type="entry name" value="PGG"/>
    <property type="match status" value="1"/>
</dbReference>
<comment type="caution">
    <text evidence="3">The sequence shown here is derived from an EMBL/GenBank/DDBJ whole genome shotgun (WGS) entry which is preliminary data.</text>
</comment>
<dbReference type="PANTHER" id="PTHR24177:SF365">
    <property type="entry name" value="ANKYRIN REPEAT-CONTAINING PROTEIN NPR4-LIKE ISOFORM X1"/>
    <property type="match status" value="1"/>
</dbReference>
<feature type="transmembrane region" description="Helical" evidence="1">
    <location>
        <begin position="96"/>
        <end position="116"/>
    </location>
</feature>
<keyword evidence="1" id="KW-1133">Transmembrane helix</keyword>
<dbReference type="Proteomes" id="UP001281410">
    <property type="component" value="Unassembled WGS sequence"/>
</dbReference>
<dbReference type="AlphaFoldDB" id="A0AAE0A4K5"/>
<dbReference type="InterPro" id="IPR026961">
    <property type="entry name" value="PGG_dom"/>
</dbReference>
<protein>
    <recommendedName>
        <fullName evidence="2">PGG domain-containing protein</fullName>
    </recommendedName>
</protein>
<feature type="domain" description="PGG" evidence="2">
    <location>
        <begin position="84"/>
        <end position="179"/>
    </location>
</feature>
<keyword evidence="4" id="KW-1185">Reference proteome</keyword>
<accession>A0AAE0A4K5</accession>
<keyword evidence="1" id="KW-0472">Membrane</keyword>
<evidence type="ECO:0000259" key="2">
    <source>
        <dbReference type="Pfam" id="PF13962"/>
    </source>
</evidence>
<evidence type="ECO:0000256" key="1">
    <source>
        <dbReference type="SAM" id="Phobius"/>
    </source>
</evidence>
<proteinExistence type="predicted"/>
<sequence length="207" mass="23259">MVSLREYTIYCRDSEGGNILHLAAKSIPSSQVFGSALLIQQELQWFNTARDHFPPILKYMLNVGGETPEEVFTKEHKDLVEKGEKWMRDTATSCSVVAALIITIVFAAAFTVLGGINSNGIPNYLKETYFRIFAISTIALFSPTTSVQMFLGMLTLRYEEEDFLDLLPRKLIIGLMTLVLFKHDGSIWCSLLHSSLSSMEMTKTIYG</sequence>
<evidence type="ECO:0000313" key="4">
    <source>
        <dbReference type="Proteomes" id="UP001281410"/>
    </source>
</evidence>
<feature type="transmembrane region" description="Helical" evidence="1">
    <location>
        <begin position="128"/>
        <end position="151"/>
    </location>
</feature>
<dbReference type="PANTHER" id="PTHR24177">
    <property type="entry name" value="CASKIN"/>
    <property type="match status" value="1"/>
</dbReference>
<dbReference type="EMBL" id="JANJYJ010000007">
    <property type="protein sequence ID" value="KAK3200508.1"/>
    <property type="molecule type" value="Genomic_DNA"/>
</dbReference>
<dbReference type="GO" id="GO:0016020">
    <property type="term" value="C:membrane"/>
    <property type="evidence" value="ECO:0007669"/>
    <property type="project" value="TreeGrafter"/>
</dbReference>
<organism evidence="3 4">
    <name type="scientific">Dipteronia sinensis</name>
    <dbReference type="NCBI Taxonomy" id="43782"/>
    <lineage>
        <taxon>Eukaryota</taxon>
        <taxon>Viridiplantae</taxon>
        <taxon>Streptophyta</taxon>
        <taxon>Embryophyta</taxon>
        <taxon>Tracheophyta</taxon>
        <taxon>Spermatophyta</taxon>
        <taxon>Magnoliopsida</taxon>
        <taxon>eudicotyledons</taxon>
        <taxon>Gunneridae</taxon>
        <taxon>Pentapetalae</taxon>
        <taxon>rosids</taxon>
        <taxon>malvids</taxon>
        <taxon>Sapindales</taxon>
        <taxon>Sapindaceae</taxon>
        <taxon>Hippocastanoideae</taxon>
        <taxon>Acereae</taxon>
        <taxon>Dipteronia</taxon>
    </lineage>
</organism>
<name>A0AAE0A4K5_9ROSI</name>
<gene>
    <name evidence="3" type="ORF">Dsin_023923</name>
</gene>
<evidence type="ECO:0000313" key="3">
    <source>
        <dbReference type="EMBL" id="KAK3200508.1"/>
    </source>
</evidence>
<reference evidence="3" key="1">
    <citation type="journal article" date="2023" name="Plant J.">
        <title>Genome sequences and population genomics provide insights into the demographic history, inbreeding, and mutation load of two 'living fossil' tree species of Dipteronia.</title>
        <authorList>
            <person name="Feng Y."/>
            <person name="Comes H.P."/>
            <person name="Chen J."/>
            <person name="Zhu S."/>
            <person name="Lu R."/>
            <person name="Zhang X."/>
            <person name="Li P."/>
            <person name="Qiu J."/>
            <person name="Olsen K.M."/>
            <person name="Qiu Y."/>
        </authorList>
    </citation>
    <scope>NUCLEOTIDE SEQUENCE</scope>
    <source>
        <strain evidence="3">NBL</strain>
    </source>
</reference>
<keyword evidence="1" id="KW-0812">Transmembrane</keyword>